<protein>
    <submittedName>
        <fullName evidence="9">L,D-transpeptidase</fullName>
    </submittedName>
</protein>
<evidence type="ECO:0000259" key="8">
    <source>
        <dbReference type="PROSITE" id="PS52029"/>
    </source>
</evidence>
<comment type="caution">
    <text evidence="9">The sequence shown here is derived from an EMBL/GenBank/DDBJ whole genome shotgun (WGS) entry which is preliminary data.</text>
</comment>
<evidence type="ECO:0000313" key="10">
    <source>
        <dbReference type="Proteomes" id="UP000611762"/>
    </source>
</evidence>
<comment type="pathway">
    <text evidence="1 6">Cell wall biogenesis; peptidoglycan biosynthesis.</text>
</comment>
<dbReference type="GO" id="GO:0071972">
    <property type="term" value="F:peptidoglycan L,D-transpeptidase activity"/>
    <property type="evidence" value="ECO:0007669"/>
    <property type="project" value="TreeGrafter"/>
</dbReference>
<feature type="chain" id="PRO_5037311290" evidence="7">
    <location>
        <begin position="25"/>
        <end position="288"/>
    </location>
</feature>
<keyword evidence="4 6" id="KW-0573">Peptidoglycan synthesis</keyword>
<evidence type="ECO:0000256" key="3">
    <source>
        <dbReference type="ARBA" id="ARBA00022960"/>
    </source>
</evidence>
<evidence type="ECO:0000256" key="5">
    <source>
        <dbReference type="ARBA" id="ARBA00023316"/>
    </source>
</evidence>
<dbReference type="GO" id="GO:0005576">
    <property type="term" value="C:extracellular region"/>
    <property type="evidence" value="ECO:0007669"/>
    <property type="project" value="TreeGrafter"/>
</dbReference>
<evidence type="ECO:0000256" key="6">
    <source>
        <dbReference type="PROSITE-ProRule" id="PRU01373"/>
    </source>
</evidence>
<dbReference type="Gene3D" id="2.40.440.10">
    <property type="entry name" value="L,D-transpeptidase catalytic domain-like"/>
    <property type="match status" value="1"/>
</dbReference>
<keyword evidence="5 6" id="KW-0961">Cell wall biogenesis/degradation</keyword>
<dbReference type="PANTHER" id="PTHR30582">
    <property type="entry name" value="L,D-TRANSPEPTIDASE"/>
    <property type="match status" value="1"/>
</dbReference>
<keyword evidence="10" id="KW-1185">Reference proteome</keyword>
<evidence type="ECO:0000256" key="7">
    <source>
        <dbReference type="SAM" id="SignalP"/>
    </source>
</evidence>
<dbReference type="Proteomes" id="UP000611762">
    <property type="component" value="Unassembled WGS sequence"/>
</dbReference>
<dbReference type="GO" id="GO:0018104">
    <property type="term" value="P:peptidoglycan-protein cross-linking"/>
    <property type="evidence" value="ECO:0007669"/>
    <property type="project" value="TreeGrafter"/>
</dbReference>
<dbReference type="SUPFAM" id="SSF141523">
    <property type="entry name" value="L,D-transpeptidase catalytic domain-like"/>
    <property type="match status" value="1"/>
</dbReference>
<evidence type="ECO:0000313" key="9">
    <source>
        <dbReference type="EMBL" id="MBC8539384.1"/>
    </source>
</evidence>
<dbReference type="AlphaFoldDB" id="A0A926DLF9"/>
<gene>
    <name evidence="9" type="ORF">H8698_00115</name>
</gene>
<evidence type="ECO:0000256" key="2">
    <source>
        <dbReference type="ARBA" id="ARBA00022679"/>
    </source>
</evidence>
<keyword evidence="2" id="KW-0808">Transferase</keyword>
<dbReference type="CDD" id="cd16913">
    <property type="entry name" value="YkuD_like"/>
    <property type="match status" value="1"/>
</dbReference>
<dbReference type="InterPro" id="IPR038063">
    <property type="entry name" value="Transpep_catalytic_dom"/>
</dbReference>
<sequence>MKKNIFSFLLVFTAVLSCFSAVSAEGKITSNKFTLVVDVVQPEGEIKPSTLRFNIFNEAGEWLYNQHTEINSAGRLTLEFPVPEYEIGAKFKLVATTGIKYLNYCDVDFALGQEFFVETYAFRDADGQLTVSDGAHIAVCPLFSIDTWAGKAEDIVNSNHIWSDTDYLIWVSKSNYMVSVFLREAGSWKCIKYFKCSIGAPGTPTITGQYRYYQYQTRWQYDGYYVGPIMRFYGGYAIHSTLINNNGTDRDARVGKMISHGCVRVRPENIKWLTYYVPLGTKIYVTNN</sequence>
<accession>A0A926DLF9</accession>
<feature type="active site" description="Nucleophile" evidence="6">
    <location>
        <position position="262"/>
    </location>
</feature>
<reference evidence="9" key="1">
    <citation type="submission" date="2020-08" db="EMBL/GenBank/DDBJ databases">
        <title>Genome public.</title>
        <authorList>
            <person name="Liu C."/>
            <person name="Sun Q."/>
        </authorList>
    </citation>
    <scope>NUCLEOTIDE SEQUENCE</scope>
    <source>
        <strain evidence="9">H8</strain>
    </source>
</reference>
<dbReference type="InterPro" id="IPR005490">
    <property type="entry name" value="LD_TPept_cat_dom"/>
</dbReference>
<dbReference type="RefSeq" id="WP_249310470.1">
    <property type="nucleotide sequence ID" value="NZ_JACRSU010000001.1"/>
</dbReference>
<dbReference type="InterPro" id="IPR050979">
    <property type="entry name" value="LD-transpeptidase"/>
</dbReference>
<evidence type="ECO:0000256" key="4">
    <source>
        <dbReference type="ARBA" id="ARBA00022984"/>
    </source>
</evidence>
<evidence type="ECO:0000256" key="1">
    <source>
        <dbReference type="ARBA" id="ARBA00004752"/>
    </source>
</evidence>
<dbReference type="Pfam" id="PF03734">
    <property type="entry name" value="YkuD"/>
    <property type="match status" value="1"/>
</dbReference>
<organism evidence="9 10">
    <name type="scientific">Congzhengia minquanensis</name>
    <dbReference type="NCBI Taxonomy" id="2763657"/>
    <lineage>
        <taxon>Bacteria</taxon>
        <taxon>Bacillati</taxon>
        <taxon>Bacillota</taxon>
        <taxon>Clostridia</taxon>
        <taxon>Eubacteriales</taxon>
        <taxon>Oscillospiraceae</taxon>
        <taxon>Congzhengia</taxon>
    </lineage>
</organism>
<dbReference type="PROSITE" id="PS52029">
    <property type="entry name" value="LD_TPASE"/>
    <property type="match status" value="1"/>
</dbReference>
<dbReference type="GO" id="GO:0071555">
    <property type="term" value="P:cell wall organization"/>
    <property type="evidence" value="ECO:0007669"/>
    <property type="project" value="UniProtKB-UniRule"/>
</dbReference>
<dbReference type="PROSITE" id="PS51257">
    <property type="entry name" value="PROKAR_LIPOPROTEIN"/>
    <property type="match status" value="1"/>
</dbReference>
<feature type="signal peptide" evidence="7">
    <location>
        <begin position="1"/>
        <end position="24"/>
    </location>
</feature>
<name>A0A926DLF9_9FIRM</name>
<dbReference type="PANTHER" id="PTHR30582:SF2">
    <property type="entry name" value="L,D-TRANSPEPTIDASE YCIB-RELATED"/>
    <property type="match status" value="1"/>
</dbReference>
<feature type="domain" description="L,D-TPase catalytic" evidence="8">
    <location>
        <begin position="167"/>
        <end position="286"/>
    </location>
</feature>
<keyword evidence="3 6" id="KW-0133">Cell shape</keyword>
<dbReference type="EMBL" id="JACRSU010000001">
    <property type="protein sequence ID" value="MBC8539384.1"/>
    <property type="molecule type" value="Genomic_DNA"/>
</dbReference>
<feature type="active site" description="Proton donor/acceptor" evidence="6">
    <location>
        <position position="239"/>
    </location>
</feature>
<dbReference type="GO" id="GO:0008360">
    <property type="term" value="P:regulation of cell shape"/>
    <property type="evidence" value="ECO:0007669"/>
    <property type="project" value="UniProtKB-UniRule"/>
</dbReference>
<keyword evidence="7" id="KW-0732">Signal</keyword>
<dbReference type="GO" id="GO:0016740">
    <property type="term" value="F:transferase activity"/>
    <property type="evidence" value="ECO:0007669"/>
    <property type="project" value="UniProtKB-KW"/>
</dbReference>
<proteinExistence type="predicted"/>